<dbReference type="EMBL" id="CM034394">
    <property type="protein sequence ID" value="KAJ0179597.1"/>
    <property type="molecule type" value="Genomic_DNA"/>
</dbReference>
<proteinExistence type="predicted"/>
<evidence type="ECO:0000313" key="2">
    <source>
        <dbReference type="Proteomes" id="UP000824533"/>
    </source>
</evidence>
<accession>A0ACC1D6Y6</accession>
<comment type="caution">
    <text evidence="1">The sequence shown here is derived from an EMBL/GenBank/DDBJ whole genome shotgun (WGS) entry which is preliminary data.</text>
</comment>
<reference evidence="1 2" key="1">
    <citation type="journal article" date="2021" name="Front. Genet.">
        <title>Chromosome-Level Genome Assembly Reveals Significant Gene Expansion in the Toll and IMD Signaling Pathways of Dendrolimus kikuchii.</title>
        <authorList>
            <person name="Zhou J."/>
            <person name="Wu P."/>
            <person name="Xiong Z."/>
            <person name="Liu N."/>
            <person name="Zhao N."/>
            <person name="Ji M."/>
            <person name="Qiu Y."/>
            <person name="Yang B."/>
        </authorList>
    </citation>
    <scope>NUCLEOTIDE SEQUENCE [LARGE SCALE GENOMIC DNA]</scope>
    <source>
        <strain evidence="1">Ann1</strain>
    </source>
</reference>
<gene>
    <name evidence="1" type="ORF">K1T71_005309</name>
</gene>
<dbReference type="Proteomes" id="UP000824533">
    <property type="component" value="Linkage Group LG08"/>
</dbReference>
<sequence>MLLFVMLVYNKEVLYCICGVKLADRVRNTEEVLRLTPGQNAVVSILPIRWTLCKLASIADEDTKSELMSALGYEREKDLQKCFTPIKTVYDEIKRSDMILVNKIYINYTDDVRDNFILDSLQKYGVQVDKVGFNYPASATTFINKWVETATLKRIQGPLERGDINNNNTSMISLSALHFKGNWEFPFDVRDTKETTFRQSPNKVKKVKMMRKMDSVLYYKDNEKDVKLLKLYFGSVGTTLIYAMPSKADGLPPFLEKLSKEPDYFEKNEKKMQYSDLSISIPLMKIKTFVDWTEFIKGTGIKKIFDNKDSGLNSILKPNSTISNIFLNLVKQRTFFELDEMGAYRSMSGLDTGKLRPQTLLPGFSMPEFIADRPYYFVVKLQAENNHYELFNGVFYG</sequence>
<keyword evidence="2" id="KW-1185">Reference proteome</keyword>
<evidence type="ECO:0000313" key="1">
    <source>
        <dbReference type="EMBL" id="KAJ0179597.1"/>
    </source>
</evidence>
<organism evidence="1 2">
    <name type="scientific">Dendrolimus kikuchii</name>
    <dbReference type="NCBI Taxonomy" id="765133"/>
    <lineage>
        <taxon>Eukaryota</taxon>
        <taxon>Metazoa</taxon>
        <taxon>Ecdysozoa</taxon>
        <taxon>Arthropoda</taxon>
        <taxon>Hexapoda</taxon>
        <taxon>Insecta</taxon>
        <taxon>Pterygota</taxon>
        <taxon>Neoptera</taxon>
        <taxon>Endopterygota</taxon>
        <taxon>Lepidoptera</taxon>
        <taxon>Glossata</taxon>
        <taxon>Ditrysia</taxon>
        <taxon>Bombycoidea</taxon>
        <taxon>Lasiocampidae</taxon>
        <taxon>Dendrolimus</taxon>
    </lineage>
</organism>
<protein>
    <submittedName>
        <fullName evidence="1">Uncharacterized protein</fullName>
    </submittedName>
</protein>
<name>A0ACC1D6Y6_9NEOP</name>